<evidence type="ECO:0000313" key="8">
    <source>
        <dbReference type="EMBL" id="QTR46348.1"/>
    </source>
</evidence>
<proteinExistence type="predicted"/>
<keyword evidence="5 6" id="KW-0472">Membrane</keyword>
<keyword evidence="3 6" id="KW-0812">Transmembrane</keyword>
<keyword evidence="9" id="KW-1185">Reference proteome</keyword>
<evidence type="ECO:0000256" key="3">
    <source>
        <dbReference type="ARBA" id="ARBA00022692"/>
    </source>
</evidence>
<feature type="transmembrane region" description="Helical" evidence="6">
    <location>
        <begin position="168"/>
        <end position="186"/>
    </location>
</feature>
<dbReference type="Pfam" id="PF01292">
    <property type="entry name" value="Ni_hydr_CYTB"/>
    <property type="match status" value="1"/>
</dbReference>
<feature type="transmembrane region" description="Helical" evidence="6">
    <location>
        <begin position="61"/>
        <end position="79"/>
    </location>
</feature>
<feature type="transmembrane region" description="Helical" evidence="6">
    <location>
        <begin position="129"/>
        <end position="148"/>
    </location>
</feature>
<accession>A0ABX7WV31</accession>
<evidence type="ECO:0000256" key="2">
    <source>
        <dbReference type="ARBA" id="ARBA00022475"/>
    </source>
</evidence>
<evidence type="ECO:0000256" key="1">
    <source>
        <dbReference type="ARBA" id="ARBA00004651"/>
    </source>
</evidence>
<dbReference type="Gene3D" id="1.20.950.20">
    <property type="entry name" value="Transmembrane di-heme cytochromes, Chain C"/>
    <property type="match status" value="1"/>
</dbReference>
<dbReference type="Proteomes" id="UP000672039">
    <property type="component" value="Chromosome"/>
</dbReference>
<evidence type="ECO:0000256" key="6">
    <source>
        <dbReference type="SAM" id="Phobius"/>
    </source>
</evidence>
<protein>
    <submittedName>
        <fullName evidence="8">Cytochrome b/b6 domain-containing protein</fullName>
    </submittedName>
</protein>
<dbReference type="InterPro" id="IPR011577">
    <property type="entry name" value="Cyt_b561_bac/Ni-Hgenase"/>
</dbReference>
<dbReference type="EMBL" id="CP072801">
    <property type="protein sequence ID" value="QTR46348.1"/>
    <property type="molecule type" value="Genomic_DNA"/>
</dbReference>
<reference evidence="8 9" key="1">
    <citation type="submission" date="2021-04" db="EMBL/GenBank/DDBJ databases">
        <title>Genomics, taxonomy and metabolism of representatives of sulfur bacteria of the genus Thiothrix: Thiothrix fructosivorans QT, Thiothrix unzii A1T and three new species, Thiothrix subterranea sp. nov., Thiothrix litoralis sp. nov. and 'Candidatus Thiothrix anitrata' sp. nov.</title>
        <authorList>
            <person name="Ravin N.V."/>
            <person name="Smolyakov D."/>
            <person name="Rudenko T.S."/>
            <person name="Mardanov A.V."/>
            <person name="Beletsky A.V."/>
            <person name="Markov N.D."/>
            <person name="Fomenkov A.I."/>
            <person name="Roberts R.J."/>
            <person name="Karnachuk O.V."/>
            <person name="Novikov A."/>
            <person name="Grabovich M.Y."/>
        </authorList>
    </citation>
    <scope>NUCLEOTIDE SEQUENCE [LARGE SCALE GENOMIC DNA]</scope>
    <source>
        <strain evidence="8 9">AS</strain>
    </source>
</reference>
<name>A0ABX7WV31_9GAMM</name>
<feature type="transmembrane region" description="Helical" evidence="6">
    <location>
        <begin position="20"/>
        <end position="41"/>
    </location>
</feature>
<evidence type="ECO:0000256" key="5">
    <source>
        <dbReference type="ARBA" id="ARBA00023136"/>
    </source>
</evidence>
<evidence type="ECO:0000259" key="7">
    <source>
        <dbReference type="Pfam" id="PF01292"/>
    </source>
</evidence>
<keyword evidence="4 6" id="KW-1133">Transmembrane helix</keyword>
<feature type="domain" description="Cytochrome b561 bacterial/Ni-hydrogenase" evidence="7">
    <location>
        <begin position="14"/>
        <end position="199"/>
    </location>
</feature>
<dbReference type="SUPFAM" id="SSF81342">
    <property type="entry name" value="Transmembrane di-heme cytochromes"/>
    <property type="match status" value="1"/>
</dbReference>
<gene>
    <name evidence="8" type="ORF">J9253_20655</name>
</gene>
<dbReference type="InterPro" id="IPR016174">
    <property type="entry name" value="Di-haem_cyt_TM"/>
</dbReference>
<keyword evidence="2" id="KW-1003">Cell membrane</keyword>
<sequence length="201" mass="21983">MNNANNGIVTTRQWQGVTRLLHGLMALGIVGQLMFSQLMVAPDELEEATALQKFALEGHEILGLGVVGVMVLHWLWLLLPKSDVSFAKLFPWGSSGLKRVFADVAHIFKRGHLPEVGNDAGLAGFIHGLGFLIATAMAASGFALFLVMDFGDGAGSDSFEQFAHLHEFFATFMWVYLAGHVIAAAWHEYRGQRLISGIFKL</sequence>
<evidence type="ECO:0000256" key="4">
    <source>
        <dbReference type="ARBA" id="ARBA00022989"/>
    </source>
</evidence>
<dbReference type="RefSeq" id="WP_210222685.1">
    <property type="nucleotide sequence ID" value="NZ_CP072801.1"/>
</dbReference>
<organism evidence="8 9">
    <name type="scientific">Thiothrix litoralis</name>
    <dbReference type="NCBI Taxonomy" id="2891210"/>
    <lineage>
        <taxon>Bacteria</taxon>
        <taxon>Pseudomonadati</taxon>
        <taxon>Pseudomonadota</taxon>
        <taxon>Gammaproteobacteria</taxon>
        <taxon>Thiotrichales</taxon>
        <taxon>Thiotrichaceae</taxon>
        <taxon>Thiothrix</taxon>
    </lineage>
</organism>
<comment type="subcellular location">
    <subcellularLocation>
        <location evidence="1">Cell membrane</location>
        <topology evidence="1">Multi-pass membrane protein</topology>
    </subcellularLocation>
</comment>
<evidence type="ECO:0000313" key="9">
    <source>
        <dbReference type="Proteomes" id="UP000672039"/>
    </source>
</evidence>